<comment type="similarity">
    <text evidence="1">Belongs to the LysR transcriptional regulatory family.</text>
</comment>
<reference evidence="6 7" key="2">
    <citation type="submission" date="2018-06" db="EMBL/GenBank/DDBJ databases">
        <authorList>
            <person name="Zhirakovskaya E."/>
        </authorList>
    </citation>
    <scope>NUCLEOTIDE SEQUENCE [LARGE SCALE GENOMIC DNA]</scope>
    <source>
        <strain evidence="6 7">FBKL4.011</strain>
    </source>
</reference>
<evidence type="ECO:0000256" key="3">
    <source>
        <dbReference type="ARBA" id="ARBA00023125"/>
    </source>
</evidence>
<sequence>MNAIHNPYQEVPSGPLSIGATDITTAVRLPSVLSYFHSLYPKVNLSLMTGSTEELVNDVLKYNLDGAFITDPIDHPKIIQEPLIEEELVLIIGASHPPIQTLKDLKRRTILIFRSGCTYRTKLEQWLREEGIFPLKKVEFGTIEGMLGCVKAGLGVALVSKSIATQLEKSEFITCYSVPEKYKHVTTIFIRRDDIPVSNALNKFLKATKECFKDLDMTNSL</sequence>
<dbReference type="OrthoDB" id="8479357at2"/>
<dbReference type="SUPFAM" id="SSF53850">
    <property type="entry name" value="Periplasmic binding protein-like II"/>
    <property type="match status" value="1"/>
</dbReference>
<dbReference type="AlphaFoldDB" id="A0A364K445"/>
<evidence type="ECO:0000313" key="7">
    <source>
        <dbReference type="Proteomes" id="UP000251213"/>
    </source>
</evidence>
<proteinExistence type="inferred from homology"/>
<dbReference type="GO" id="GO:0000976">
    <property type="term" value="F:transcription cis-regulatory region binding"/>
    <property type="evidence" value="ECO:0007669"/>
    <property type="project" value="TreeGrafter"/>
</dbReference>
<dbReference type="InterPro" id="IPR005119">
    <property type="entry name" value="LysR_subst-bd"/>
</dbReference>
<dbReference type="Pfam" id="PF03466">
    <property type="entry name" value="LysR_substrate"/>
    <property type="match status" value="1"/>
</dbReference>
<comment type="caution">
    <text evidence="6">The sequence shown here is derived from an EMBL/GenBank/DDBJ whole genome shotgun (WGS) entry which is preliminary data.</text>
</comment>
<keyword evidence="7" id="KW-1185">Reference proteome</keyword>
<dbReference type="GO" id="GO:0006355">
    <property type="term" value="P:regulation of DNA-templated transcription"/>
    <property type="evidence" value="ECO:0007669"/>
    <property type="project" value="TreeGrafter"/>
</dbReference>
<dbReference type="Gene3D" id="3.40.190.290">
    <property type="match status" value="1"/>
</dbReference>
<organism evidence="6 7">
    <name type="scientific">Thermoflavimicrobium daqui</name>
    <dbReference type="NCBI Taxonomy" id="2137476"/>
    <lineage>
        <taxon>Bacteria</taxon>
        <taxon>Bacillati</taxon>
        <taxon>Bacillota</taxon>
        <taxon>Bacilli</taxon>
        <taxon>Bacillales</taxon>
        <taxon>Thermoactinomycetaceae</taxon>
        <taxon>Thermoflavimicrobium</taxon>
    </lineage>
</organism>
<dbReference type="PANTHER" id="PTHR30126:SF40">
    <property type="entry name" value="HTH-TYPE TRANSCRIPTIONAL REGULATOR GLTR"/>
    <property type="match status" value="1"/>
</dbReference>
<evidence type="ECO:0000313" key="6">
    <source>
        <dbReference type="EMBL" id="RAL24140.1"/>
    </source>
</evidence>
<accession>A0A364K445</accession>
<keyword evidence="2" id="KW-0805">Transcription regulation</keyword>
<name>A0A364K445_9BACL</name>
<evidence type="ECO:0000256" key="4">
    <source>
        <dbReference type="ARBA" id="ARBA00023163"/>
    </source>
</evidence>
<dbReference type="EMBL" id="QJKK01000005">
    <property type="protein sequence ID" value="RAL24140.1"/>
    <property type="molecule type" value="Genomic_DNA"/>
</dbReference>
<dbReference type="CDD" id="cd08442">
    <property type="entry name" value="PBP2_YofA_SoxR_like"/>
    <property type="match status" value="1"/>
</dbReference>
<feature type="domain" description="LysR substrate-binding" evidence="5">
    <location>
        <begin position="10"/>
        <end position="210"/>
    </location>
</feature>
<protein>
    <submittedName>
        <fullName evidence="6">LysR family transcriptional regulator</fullName>
    </submittedName>
</protein>
<evidence type="ECO:0000256" key="1">
    <source>
        <dbReference type="ARBA" id="ARBA00009437"/>
    </source>
</evidence>
<keyword evidence="4" id="KW-0804">Transcription</keyword>
<gene>
    <name evidence="6" type="ORF">DL897_10655</name>
</gene>
<dbReference type="PANTHER" id="PTHR30126">
    <property type="entry name" value="HTH-TYPE TRANSCRIPTIONAL REGULATOR"/>
    <property type="match status" value="1"/>
</dbReference>
<evidence type="ECO:0000259" key="5">
    <source>
        <dbReference type="Pfam" id="PF03466"/>
    </source>
</evidence>
<keyword evidence="3" id="KW-0238">DNA-binding</keyword>
<evidence type="ECO:0000256" key="2">
    <source>
        <dbReference type="ARBA" id="ARBA00023015"/>
    </source>
</evidence>
<reference evidence="6 7" key="1">
    <citation type="submission" date="2018-06" db="EMBL/GenBank/DDBJ databases">
        <title>Thermoflavimicrobium daqus sp. nov., a thermophilic microbe isolated from Moutai-flavour Daqu.</title>
        <authorList>
            <person name="Wang X."/>
            <person name="Zhou H."/>
        </authorList>
    </citation>
    <scope>NUCLEOTIDE SEQUENCE [LARGE SCALE GENOMIC DNA]</scope>
    <source>
        <strain evidence="6 7">FBKL4.011</strain>
    </source>
</reference>
<dbReference type="Proteomes" id="UP000251213">
    <property type="component" value="Unassembled WGS sequence"/>
</dbReference>